<keyword evidence="1" id="KW-1133">Transmembrane helix</keyword>
<evidence type="ECO:0000313" key="3">
    <source>
        <dbReference type="Proteomes" id="UP001341840"/>
    </source>
</evidence>
<feature type="transmembrane region" description="Helical" evidence="1">
    <location>
        <begin position="309"/>
        <end position="329"/>
    </location>
</feature>
<keyword evidence="3" id="KW-1185">Reference proteome</keyword>
<evidence type="ECO:0000313" key="2">
    <source>
        <dbReference type="EMBL" id="MED6169194.1"/>
    </source>
</evidence>
<dbReference type="Proteomes" id="UP001341840">
    <property type="component" value="Unassembled WGS sequence"/>
</dbReference>
<dbReference type="PANTHER" id="PTHR33736">
    <property type="entry name" value="F-BOX PROTEIN-RELATED"/>
    <property type="match status" value="1"/>
</dbReference>
<gene>
    <name evidence="2" type="ORF">PIB30_019307</name>
</gene>
<dbReference type="InterPro" id="IPR036047">
    <property type="entry name" value="F-box-like_dom_sf"/>
</dbReference>
<evidence type="ECO:0008006" key="4">
    <source>
        <dbReference type="Google" id="ProtNLM"/>
    </source>
</evidence>
<dbReference type="PANTHER" id="PTHR33736:SF18">
    <property type="entry name" value="F-BOX DOMAIN-CONTAINING PROTEIN"/>
    <property type="match status" value="1"/>
</dbReference>
<keyword evidence="1" id="KW-0472">Membrane</keyword>
<protein>
    <recommendedName>
        <fullName evidence="4">F-box protein</fullName>
    </recommendedName>
</protein>
<dbReference type="EMBL" id="JASCZI010151094">
    <property type="protein sequence ID" value="MED6169194.1"/>
    <property type="molecule type" value="Genomic_DNA"/>
</dbReference>
<dbReference type="Gene3D" id="1.20.1280.50">
    <property type="match status" value="1"/>
</dbReference>
<name>A0ABU6V7I2_9FABA</name>
<comment type="caution">
    <text evidence="2">The sequence shown here is derived from an EMBL/GenBank/DDBJ whole genome shotgun (WGS) entry which is preliminary data.</text>
</comment>
<proteinExistence type="predicted"/>
<keyword evidence="1" id="KW-0812">Transmembrane</keyword>
<accession>A0ABU6V7I2</accession>
<sequence length="331" mass="37460">MDMDIDMITTLHSDIINSHILARLDGPTLASASASSSHLRRLCTQHYLWTTISTSTWPSLTHPLAAQAISTLPNQYRSIFSDSFPSLHPLPHQNNNQNSSPPPLPSPELISAVDIYYKGKPIFSRVHRTETQKGWFLCSPLWIDILEPNETVPTPLKFAKTEDDHDWLTHVEDNLELSWILIDPKLKLAANLSSRRAVSARRHWLTGEAEVVYAVAVEEGGAQCLVKVTCCGKSGGEMQVREVSLTMEDLDGRHVMGRESMVILQRAMESSKRKRVDVGEAKESYDKFCAMKIEKRELRIKREKAMDTIAMLVAFTVFITLFCFLRFYVCL</sequence>
<dbReference type="InterPro" id="IPR045283">
    <property type="entry name" value="AT3G44326-like"/>
</dbReference>
<organism evidence="2 3">
    <name type="scientific">Stylosanthes scabra</name>
    <dbReference type="NCBI Taxonomy" id="79078"/>
    <lineage>
        <taxon>Eukaryota</taxon>
        <taxon>Viridiplantae</taxon>
        <taxon>Streptophyta</taxon>
        <taxon>Embryophyta</taxon>
        <taxon>Tracheophyta</taxon>
        <taxon>Spermatophyta</taxon>
        <taxon>Magnoliopsida</taxon>
        <taxon>eudicotyledons</taxon>
        <taxon>Gunneridae</taxon>
        <taxon>Pentapetalae</taxon>
        <taxon>rosids</taxon>
        <taxon>fabids</taxon>
        <taxon>Fabales</taxon>
        <taxon>Fabaceae</taxon>
        <taxon>Papilionoideae</taxon>
        <taxon>50 kb inversion clade</taxon>
        <taxon>dalbergioids sensu lato</taxon>
        <taxon>Dalbergieae</taxon>
        <taxon>Pterocarpus clade</taxon>
        <taxon>Stylosanthes</taxon>
    </lineage>
</organism>
<dbReference type="SUPFAM" id="SSF81383">
    <property type="entry name" value="F-box domain"/>
    <property type="match status" value="1"/>
</dbReference>
<evidence type="ECO:0000256" key="1">
    <source>
        <dbReference type="SAM" id="Phobius"/>
    </source>
</evidence>
<reference evidence="2 3" key="1">
    <citation type="journal article" date="2023" name="Plants (Basel)">
        <title>Bridging the Gap: Combining Genomics and Transcriptomics Approaches to Understand Stylosanthes scabra, an Orphan Legume from the Brazilian Caatinga.</title>
        <authorList>
            <person name="Ferreira-Neto J.R.C."/>
            <person name="da Silva M.D."/>
            <person name="Binneck E."/>
            <person name="de Melo N.F."/>
            <person name="da Silva R.H."/>
            <person name="de Melo A.L.T.M."/>
            <person name="Pandolfi V."/>
            <person name="Bustamante F.O."/>
            <person name="Brasileiro-Vidal A.C."/>
            <person name="Benko-Iseppon A.M."/>
        </authorList>
    </citation>
    <scope>NUCLEOTIDE SEQUENCE [LARGE SCALE GENOMIC DNA]</scope>
    <source>
        <tissue evidence="2">Leaves</tissue>
    </source>
</reference>